<dbReference type="SUPFAM" id="SSF53271">
    <property type="entry name" value="PRTase-like"/>
    <property type="match status" value="1"/>
</dbReference>
<organism evidence="2 3">
    <name type="scientific">Stutzerimonas stutzeri</name>
    <name type="common">Pseudomonas stutzeri</name>
    <dbReference type="NCBI Taxonomy" id="316"/>
    <lineage>
        <taxon>Bacteria</taxon>
        <taxon>Pseudomonadati</taxon>
        <taxon>Pseudomonadota</taxon>
        <taxon>Gammaproteobacteria</taxon>
        <taxon>Pseudomonadales</taxon>
        <taxon>Pseudomonadaceae</taxon>
        <taxon>Stutzerimonas</taxon>
    </lineage>
</organism>
<proteinExistence type="predicted"/>
<name>A0A2N8SNZ9_STUST</name>
<feature type="domain" description="Phosphoribosyltransferase" evidence="1">
    <location>
        <begin position="7"/>
        <end position="129"/>
    </location>
</feature>
<dbReference type="OrthoDB" id="9804476at2"/>
<reference evidence="2 3" key="1">
    <citation type="submission" date="2018-01" db="EMBL/GenBank/DDBJ databases">
        <title>Denitrification phenotypes of diverse strains of Pseudomonas stutzeri.</title>
        <authorList>
            <person name="Milligan D.A."/>
            <person name="Bergaust L."/>
            <person name="Bakken L.R."/>
            <person name="Frostegard A."/>
        </authorList>
    </citation>
    <scope>NUCLEOTIDE SEQUENCE [LARGE SCALE GENOMIC DNA]</scope>
    <source>
        <strain evidence="2 3">28a3</strain>
    </source>
</reference>
<dbReference type="InterPro" id="IPR023214">
    <property type="entry name" value="HAD_sf"/>
</dbReference>
<evidence type="ECO:0000313" key="2">
    <source>
        <dbReference type="EMBL" id="PNG04218.1"/>
    </source>
</evidence>
<dbReference type="InterPro" id="IPR000836">
    <property type="entry name" value="PRTase_dom"/>
</dbReference>
<evidence type="ECO:0000259" key="1">
    <source>
        <dbReference type="Pfam" id="PF00156"/>
    </source>
</evidence>
<keyword evidence="2" id="KW-0328">Glycosyltransferase</keyword>
<sequence length="326" mass="36916">MNYRSLNDLSRLSTECASQIPDDIELVIGIPRSGMLVASIIALKQNLPLTDLYSFLRNDELKKGNTRTYKLAELVKPWDAKKVLLVDDSISSGKSMQVALEQVRATYAGSVVTLAAFAERHNRHLVDVHLELVEQPRVFEWNIMHHPFLAQACLDIDGVLCVDPTHEENDDGPNYRAFLKGTRSLFVPSVKVAQLVTSRLEKYRAETEEWLARNGVQYGTLHMLDLPTAEERRRLNIHHKFKAEVYAKQPLARLFVESEVRQAVEIMKLSGKPVYCIETNEMYVPGQVYNLKANALRKSYSLKTRLAGKVRSVLSRWAPVAPTSKG</sequence>
<accession>A0A2N8SNZ9</accession>
<evidence type="ECO:0000313" key="3">
    <source>
        <dbReference type="Proteomes" id="UP000235897"/>
    </source>
</evidence>
<dbReference type="InterPro" id="IPR029057">
    <property type="entry name" value="PRTase-like"/>
</dbReference>
<dbReference type="Gene3D" id="3.40.50.1000">
    <property type="entry name" value="HAD superfamily/HAD-like"/>
    <property type="match status" value="1"/>
</dbReference>
<dbReference type="EMBL" id="POUW01000006">
    <property type="protein sequence ID" value="PNG04218.1"/>
    <property type="molecule type" value="Genomic_DNA"/>
</dbReference>
<dbReference type="Proteomes" id="UP000235897">
    <property type="component" value="Unassembled WGS sequence"/>
</dbReference>
<dbReference type="GO" id="GO:0016757">
    <property type="term" value="F:glycosyltransferase activity"/>
    <property type="evidence" value="ECO:0007669"/>
    <property type="project" value="UniProtKB-KW"/>
</dbReference>
<dbReference type="Pfam" id="PF00156">
    <property type="entry name" value="Pribosyltran"/>
    <property type="match status" value="1"/>
</dbReference>
<dbReference type="CDD" id="cd06223">
    <property type="entry name" value="PRTases_typeI"/>
    <property type="match status" value="1"/>
</dbReference>
<dbReference type="AlphaFoldDB" id="A0A2N8SNZ9"/>
<protein>
    <submittedName>
        <fullName evidence="2">Phosphoribosyltransferase</fullName>
    </submittedName>
</protein>
<dbReference type="Gene3D" id="3.40.50.2020">
    <property type="match status" value="1"/>
</dbReference>
<dbReference type="RefSeq" id="WP_102847166.1">
    <property type="nucleotide sequence ID" value="NZ_JAMOIG010000004.1"/>
</dbReference>
<gene>
    <name evidence="2" type="ORF">CXL00_15525</name>
</gene>
<comment type="caution">
    <text evidence="2">The sequence shown here is derived from an EMBL/GenBank/DDBJ whole genome shotgun (WGS) entry which is preliminary data.</text>
</comment>
<keyword evidence="2" id="KW-0808">Transferase</keyword>